<dbReference type="SUPFAM" id="SSF56300">
    <property type="entry name" value="Metallo-dependent phosphatases"/>
    <property type="match status" value="1"/>
</dbReference>
<dbReference type="InterPro" id="IPR052169">
    <property type="entry name" value="CW_Biosynth-Accessory"/>
</dbReference>
<evidence type="ECO:0000256" key="1">
    <source>
        <dbReference type="ARBA" id="ARBA00005662"/>
    </source>
</evidence>
<dbReference type="InterPro" id="IPR029052">
    <property type="entry name" value="Metallo-depent_PP-like"/>
</dbReference>
<reference evidence="3" key="1">
    <citation type="submission" date="2021-02" db="EMBL/GenBank/DDBJ databases">
        <title>Genome sequence of Rhodospirillales sp. strain TMPK1 isolated from soil.</title>
        <authorList>
            <person name="Nakai R."/>
            <person name="Kusada H."/>
            <person name="Tamaki H."/>
        </authorList>
    </citation>
    <scope>NUCLEOTIDE SEQUENCE</scope>
    <source>
        <strain evidence="3">TMPK1</strain>
    </source>
</reference>
<comment type="similarity">
    <text evidence="1">Belongs to the CapA family.</text>
</comment>
<evidence type="ECO:0000313" key="3">
    <source>
        <dbReference type="EMBL" id="GIL40832.1"/>
    </source>
</evidence>
<accession>A0A8S8XFR7</accession>
<dbReference type="Pfam" id="PF09587">
    <property type="entry name" value="PGA_cap"/>
    <property type="match status" value="1"/>
</dbReference>
<feature type="domain" description="Capsule synthesis protein CapA" evidence="2">
    <location>
        <begin position="26"/>
        <end position="273"/>
    </location>
</feature>
<organism evidence="3 4">
    <name type="scientific">Roseiterribacter gracilis</name>
    <dbReference type="NCBI Taxonomy" id="2812848"/>
    <lineage>
        <taxon>Bacteria</taxon>
        <taxon>Pseudomonadati</taxon>
        <taxon>Pseudomonadota</taxon>
        <taxon>Alphaproteobacteria</taxon>
        <taxon>Rhodospirillales</taxon>
        <taxon>Roseiterribacteraceae</taxon>
        <taxon>Roseiterribacter</taxon>
    </lineage>
</organism>
<dbReference type="PANTHER" id="PTHR33393">
    <property type="entry name" value="POLYGLUTAMINE SYNTHESIS ACCESSORY PROTEIN RV0574C-RELATED"/>
    <property type="match status" value="1"/>
</dbReference>
<dbReference type="Proteomes" id="UP000681075">
    <property type="component" value="Unassembled WGS sequence"/>
</dbReference>
<protein>
    <recommendedName>
        <fullName evidence="2">Capsule synthesis protein CapA domain-containing protein</fullName>
    </recommendedName>
</protein>
<dbReference type="InterPro" id="IPR019079">
    <property type="entry name" value="Capsule_synth_CapA"/>
</dbReference>
<dbReference type="RefSeq" id="WP_420244048.1">
    <property type="nucleotide sequence ID" value="NZ_BOPV01000001.1"/>
</dbReference>
<keyword evidence="4" id="KW-1185">Reference proteome</keyword>
<evidence type="ECO:0000259" key="2">
    <source>
        <dbReference type="SMART" id="SM00854"/>
    </source>
</evidence>
<proteinExistence type="inferred from homology"/>
<sequence length="362" mass="38677">MRRRDLLAAAAALAFVPAAKKPRSFRVHALGQALIQHEQADYPGFSALAQRLRGADVVFSELETVIEGAGTEGPTRDLETLHVAPAGVLRTLRALSVNLLAVSSNHAFDLGTGGINSTLAALRAAKFAHAGTGRDLAAAGAPAFLDVPAGRVALVSMATGKIRAGGAAAKDHPGVNELRQQGGVVDAEDAARILASIDRAARGSDLVIAYHHNHDWNEADPALPPRWLEEWARRCVDRGAHLFVGHGFPSLAGVELRNGRAILYDLASLFFQTRTRPGRYPEAAWDSVIADLRFEGGRISALELVPLTLNERGNGVDPFATRGRPQIASGNDATRIFDRLASASSSYGTRFERRGDTLRLLL</sequence>
<evidence type="ECO:0000313" key="4">
    <source>
        <dbReference type="Proteomes" id="UP000681075"/>
    </source>
</evidence>
<dbReference type="AlphaFoldDB" id="A0A8S8XFR7"/>
<dbReference type="PANTHER" id="PTHR33393:SF13">
    <property type="entry name" value="PGA BIOSYNTHESIS PROTEIN CAPA"/>
    <property type="match status" value="1"/>
</dbReference>
<comment type="caution">
    <text evidence="3">The sequence shown here is derived from an EMBL/GenBank/DDBJ whole genome shotgun (WGS) entry which is preliminary data.</text>
</comment>
<dbReference type="SMART" id="SM00854">
    <property type="entry name" value="PGA_cap"/>
    <property type="match status" value="1"/>
</dbReference>
<dbReference type="EMBL" id="BOPV01000001">
    <property type="protein sequence ID" value="GIL40832.1"/>
    <property type="molecule type" value="Genomic_DNA"/>
</dbReference>
<name>A0A8S8XFR7_9PROT</name>
<gene>
    <name evidence="3" type="ORF">TMPK1_30690</name>
</gene>